<dbReference type="AlphaFoldDB" id="A0A367EN10"/>
<comment type="caution">
    <text evidence="1">The sequence shown here is derived from an EMBL/GenBank/DDBJ whole genome shotgun (WGS) entry which is preliminary data.</text>
</comment>
<dbReference type="OrthoDB" id="3481971at2"/>
<evidence type="ECO:0000313" key="2">
    <source>
        <dbReference type="Proteomes" id="UP000253094"/>
    </source>
</evidence>
<proteinExistence type="predicted"/>
<name>A0A367EN10_9ACTN</name>
<organism evidence="1 2">
    <name type="scientific">Sphaerisporangium album</name>
    <dbReference type="NCBI Taxonomy" id="509200"/>
    <lineage>
        <taxon>Bacteria</taxon>
        <taxon>Bacillati</taxon>
        <taxon>Actinomycetota</taxon>
        <taxon>Actinomycetes</taxon>
        <taxon>Streptosporangiales</taxon>
        <taxon>Streptosporangiaceae</taxon>
        <taxon>Sphaerisporangium</taxon>
    </lineage>
</organism>
<dbReference type="EMBL" id="QOIL01000034">
    <property type="protein sequence ID" value="RCG19149.1"/>
    <property type="molecule type" value="Genomic_DNA"/>
</dbReference>
<evidence type="ECO:0000313" key="1">
    <source>
        <dbReference type="EMBL" id="RCG19149.1"/>
    </source>
</evidence>
<dbReference type="Proteomes" id="UP000253094">
    <property type="component" value="Unassembled WGS sequence"/>
</dbReference>
<reference evidence="1 2" key="1">
    <citation type="submission" date="2018-06" db="EMBL/GenBank/DDBJ databases">
        <title>Sphaerisporangium craniellae sp. nov., isolated from a marine sponge in the South China Sea.</title>
        <authorList>
            <person name="Li L."/>
        </authorList>
    </citation>
    <scope>NUCLEOTIDE SEQUENCE [LARGE SCALE GENOMIC DNA]</scope>
    <source>
        <strain evidence="1 2">CCTCC AA 208026</strain>
    </source>
</reference>
<gene>
    <name evidence="1" type="ORF">DQ384_38390</name>
</gene>
<keyword evidence="2" id="KW-1185">Reference proteome</keyword>
<sequence length="84" mass="9142">MSYQPVLSERALAQMGGFPSDALSALGETMALVCRDPYDPLVTMPTAEHAQLRRADFGDGRGFVTFLILDAVNVVRVIDITWVG</sequence>
<accession>A0A367EN10</accession>
<protein>
    <submittedName>
        <fullName evidence="1">Uncharacterized protein</fullName>
    </submittedName>
</protein>
<dbReference type="RefSeq" id="WP_114033804.1">
    <property type="nucleotide sequence ID" value="NZ_QOIL01000034.1"/>
</dbReference>